<feature type="compositionally biased region" description="Acidic residues" evidence="1">
    <location>
        <begin position="56"/>
        <end position="65"/>
    </location>
</feature>
<reference evidence="2 3" key="1">
    <citation type="submission" date="2016-07" db="EMBL/GenBank/DDBJ databases">
        <title>Pervasive Adenine N6-methylation of Active Genes in Fungi.</title>
        <authorList>
            <consortium name="DOE Joint Genome Institute"/>
            <person name="Mondo S.J."/>
            <person name="Dannebaum R.O."/>
            <person name="Kuo R.C."/>
            <person name="Labutti K."/>
            <person name="Haridas S."/>
            <person name="Kuo A."/>
            <person name="Salamov A."/>
            <person name="Ahrendt S.R."/>
            <person name="Lipzen A."/>
            <person name="Sullivan W."/>
            <person name="Andreopoulos W.B."/>
            <person name="Clum A."/>
            <person name="Lindquist E."/>
            <person name="Daum C."/>
            <person name="Ramamoorthy G.K."/>
            <person name="Gryganskyi A."/>
            <person name="Culley D."/>
            <person name="Magnuson J.K."/>
            <person name="James T.Y."/>
            <person name="O'Malley M.A."/>
            <person name="Stajich J.E."/>
            <person name="Spatafora J.W."/>
            <person name="Visel A."/>
            <person name="Grigoriev I.V."/>
        </authorList>
    </citation>
    <scope>NUCLEOTIDE SEQUENCE [LARGE SCALE GENOMIC DNA]</scope>
    <source>
        <strain evidence="2 3">NRRL 2496</strain>
    </source>
</reference>
<gene>
    <name evidence="2" type="ORF">BCR43DRAFT_492327</name>
</gene>
<dbReference type="AlphaFoldDB" id="A0A1X2HDD8"/>
<accession>A0A1X2HDD8</accession>
<feature type="compositionally biased region" description="Basic residues" evidence="1">
    <location>
        <begin position="23"/>
        <end position="51"/>
    </location>
</feature>
<feature type="region of interest" description="Disordered" evidence="1">
    <location>
        <begin position="352"/>
        <end position="434"/>
    </location>
</feature>
<feature type="compositionally biased region" description="Acidic residues" evidence="1">
    <location>
        <begin position="126"/>
        <end position="162"/>
    </location>
</feature>
<dbReference type="OMA" id="TRMSANQ"/>
<feature type="compositionally biased region" description="Basic and acidic residues" evidence="1">
    <location>
        <begin position="305"/>
        <end position="314"/>
    </location>
</feature>
<dbReference type="InParanoid" id="A0A1X2HDD8"/>
<sequence>MSSRDSRPKSSTSAQDEDESSRAPRKLLSRRTHTKPAKKQQKTRPRKRTKRAREEETSESEEELLPIDTSERRVSARLKVKVHENTHTETIAASSSAVQQGEKQSHKVEQEEGLDSSSSSAGQLSSDDEDDDLDDADDTMEDVDEEQILQESAESLDEDSDDSSFSLDNVRAHPKKKADMSETEHSKVEMEVPDATVTEPESPMPAPSPAALPAVTASTDDAPVAVPSPLRKRRRLRPSSASAAATAASLDVADSQDEISDPEDPIAIMTSSSNPHAISPFRSPSQHVAAPPVVIGTSFGVRRVDGQKRQKKEAASVLQKLAQAQQQQQKNTRANTPVLDLTQLVSLPEIELLSKGHNHDNNPSSDEQDDDYEEEPMALDEQQHQEAPQEVVDSVANKQDDAQNIDIPAAADSAQEASIQEDDEPDSPASVSFWSMLLPYGPYLDL</sequence>
<feature type="compositionally biased region" description="Acidic residues" evidence="1">
    <location>
        <begin position="254"/>
        <end position="264"/>
    </location>
</feature>
<feature type="compositionally biased region" description="Basic and acidic residues" evidence="1">
    <location>
        <begin position="177"/>
        <end position="190"/>
    </location>
</feature>
<comment type="caution">
    <text evidence="2">The sequence shown here is derived from an EMBL/GenBank/DDBJ whole genome shotgun (WGS) entry which is preliminary data.</text>
</comment>
<evidence type="ECO:0000313" key="3">
    <source>
        <dbReference type="Proteomes" id="UP000242180"/>
    </source>
</evidence>
<dbReference type="Proteomes" id="UP000242180">
    <property type="component" value="Unassembled WGS sequence"/>
</dbReference>
<feature type="compositionally biased region" description="Polar residues" evidence="1">
    <location>
        <begin position="88"/>
        <end position="102"/>
    </location>
</feature>
<feature type="compositionally biased region" description="Low complexity" evidence="1">
    <location>
        <begin position="238"/>
        <end position="250"/>
    </location>
</feature>
<feature type="compositionally biased region" description="Low complexity" evidence="1">
    <location>
        <begin position="318"/>
        <end position="330"/>
    </location>
</feature>
<feature type="region of interest" description="Disordered" evidence="1">
    <location>
        <begin position="1"/>
        <end position="289"/>
    </location>
</feature>
<protein>
    <submittedName>
        <fullName evidence="2">Uncharacterized protein</fullName>
    </submittedName>
</protein>
<evidence type="ECO:0000313" key="2">
    <source>
        <dbReference type="EMBL" id="ORY96824.1"/>
    </source>
</evidence>
<organism evidence="2 3">
    <name type="scientific">Syncephalastrum racemosum</name>
    <name type="common">Filamentous fungus</name>
    <dbReference type="NCBI Taxonomy" id="13706"/>
    <lineage>
        <taxon>Eukaryota</taxon>
        <taxon>Fungi</taxon>
        <taxon>Fungi incertae sedis</taxon>
        <taxon>Mucoromycota</taxon>
        <taxon>Mucoromycotina</taxon>
        <taxon>Mucoromycetes</taxon>
        <taxon>Mucorales</taxon>
        <taxon>Syncephalastraceae</taxon>
        <taxon>Syncephalastrum</taxon>
    </lineage>
</organism>
<name>A0A1X2HDD8_SYNRA</name>
<proteinExistence type="predicted"/>
<feature type="compositionally biased region" description="Polar residues" evidence="1">
    <location>
        <begin position="269"/>
        <end position="286"/>
    </location>
</feature>
<feature type="compositionally biased region" description="Low complexity" evidence="1">
    <location>
        <begin position="115"/>
        <end position="125"/>
    </location>
</feature>
<feature type="compositionally biased region" description="Acidic residues" evidence="1">
    <location>
        <begin position="366"/>
        <end position="378"/>
    </location>
</feature>
<dbReference type="EMBL" id="MCGN01000005">
    <property type="protein sequence ID" value="ORY96824.1"/>
    <property type="molecule type" value="Genomic_DNA"/>
</dbReference>
<evidence type="ECO:0000256" key="1">
    <source>
        <dbReference type="SAM" id="MobiDB-lite"/>
    </source>
</evidence>
<keyword evidence="3" id="KW-1185">Reference proteome</keyword>
<feature type="region of interest" description="Disordered" evidence="1">
    <location>
        <begin position="305"/>
        <end position="340"/>
    </location>
</feature>